<name>A0A0N5BXF1_STREA</name>
<accession>A0A0N5BXF1</accession>
<protein>
    <submittedName>
        <fullName evidence="4">Cystatin domain-containing protein</fullName>
    </submittedName>
</protein>
<reference evidence="4" key="1">
    <citation type="submission" date="2017-02" db="UniProtKB">
        <authorList>
            <consortium name="WormBaseParasite"/>
        </authorList>
    </citation>
    <scope>IDENTIFICATION</scope>
</reference>
<keyword evidence="1" id="KW-0812">Transmembrane</keyword>
<dbReference type="Pfam" id="PF00031">
    <property type="entry name" value="Cystatin"/>
    <property type="match status" value="1"/>
</dbReference>
<keyword evidence="3" id="KW-1185">Reference proteome</keyword>
<dbReference type="Proteomes" id="UP000046392">
    <property type="component" value="Unplaced"/>
</dbReference>
<evidence type="ECO:0000313" key="3">
    <source>
        <dbReference type="Proteomes" id="UP000046392"/>
    </source>
</evidence>
<dbReference type="GO" id="GO:0004869">
    <property type="term" value="F:cysteine-type endopeptidase inhibitor activity"/>
    <property type="evidence" value="ECO:0007669"/>
    <property type="project" value="InterPro"/>
</dbReference>
<keyword evidence="1" id="KW-0472">Membrane</keyword>
<feature type="transmembrane region" description="Helical" evidence="1">
    <location>
        <begin position="6"/>
        <end position="33"/>
    </location>
</feature>
<sequence>MQYFYPFHGILIALIIINYYIQAGPVFIFTIEWTPVRGSLNKRWIKEVAKKGIKRYNKGHKNDYVKYCKVLQLEKYKRRVEAFQKMRLTVLAKRKKCSRNINCIVKLRIRYHIERNKKKILDKVILLQ</sequence>
<dbReference type="InterPro" id="IPR046350">
    <property type="entry name" value="Cystatin_sf"/>
</dbReference>
<evidence type="ECO:0000256" key="1">
    <source>
        <dbReference type="SAM" id="Phobius"/>
    </source>
</evidence>
<feature type="domain" description="Cystatin" evidence="2">
    <location>
        <begin position="41"/>
        <end position="102"/>
    </location>
</feature>
<proteinExistence type="predicted"/>
<keyword evidence="1" id="KW-1133">Transmembrane helix</keyword>
<evidence type="ECO:0000313" key="4">
    <source>
        <dbReference type="WBParaSite" id="SPAL_0001048200.1"/>
    </source>
</evidence>
<dbReference type="InterPro" id="IPR000010">
    <property type="entry name" value="Cystatin_dom"/>
</dbReference>
<dbReference type="AlphaFoldDB" id="A0A0N5BXF1"/>
<dbReference type="WBParaSite" id="SPAL_0001048200.1">
    <property type="protein sequence ID" value="SPAL_0001048200.1"/>
    <property type="gene ID" value="SPAL_0001048200"/>
</dbReference>
<dbReference type="Gene3D" id="3.10.450.10">
    <property type="match status" value="1"/>
</dbReference>
<evidence type="ECO:0000259" key="2">
    <source>
        <dbReference type="Pfam" id="PF00031"/>
    </source>
</evidence>
<organism evidence="3 4">
    <name type="scientific">Strongyloides papillosus</name>
    <name type="common">Intestinal threadworm</name>
    <dbReference type="NCBI Taxonomy" id="174720"/>
    <lineage>
        <taxon>Eukaryota</taxon>
        <taxon>Metazoa</taxon>
        <taxon>Ecdysozoa</taxon>
        <taxon>Nematoda</taxon>
        <taxon>Chromadorea</taxon>
        <taxon>Rhabditida</taxon>
        <taxon>Tylenchina</taxon>
        <taxon>Panagrolaimomorpha</taxon>
        <taxon>Strongyloidoidea</taxon>
        <taxon>Strongyloididae</taxon>
        <taxon>Strongyloides</taxon>
    </lineage>
</organism>
<dbReference type="SUPFAM" id="SSF54403">
    <property type="entry name" value="Cystatin/monellin"/>
    <property type="match status" value="1"/>
</dbReference>